<dbReference type="PANTHER" id="PTHR43881:SF1">
    <property type="entry name" value="GAMMA-GLUTAMYLTRANSPEPTIDASE (AFU_ORTHOLOGUE AFUA_4G13580)"/>
    <property type="match status" value="1"/>
</dbReference>
<dbReference type="Gene3D" id="3.60.20.40">
    <property type="match status" value="1"/>
</dbReference>
<gene>
    <name evidence="1" type="ORF">DNG_00871</name>
</gene>
<protein>
    <submittedName>
        <fullName evidence="1">Related to lincomycin-condensing protein lmbA</fullName>
    </submittedName>
</protein>
<evidence type="ECO:0000313" key="1">
    <source>
        <dbReference type="EMBL" id="SPN97357.1"/>
    </source>
</evidence>
<organism evidence="1 2">
    <name type="scientific">Cephalotrichum gorgonifer</name>
    <dbReference type="NCBI Taxonomy" id="2041049"/>
    <lineage>
        <taxon>Eukaryota</taxon>
        <taxon>Fungi</taxon>
        <taxon>Dikarya</taxon>
        <taxon>Ascomycota</taxon>
        <taxon>Pezizomycotina</taxon>
        <taxon>Sordariomycetes</taxon>
        <taxon>Hypocreomycetidae</taxon>
        <taxon>Microascales</taxon>
        <taxon>Microascaceae</taxon>
        <taxon>Cephalotrichum</taxon>
    </lineage>
</organism>
<dbReference type="InterPro" id="IPR043137">
    <property type="entry name" value="GGT_ssub_C"/>
</dbReference>
<dbReference type="InterPro" id="IPR052896">
    <property type="entry name" value="GGT-like_enzyme"/>
</dbReference>
<dbReference type="AlphaFoldDB" id="A0AAE8MQ17"/>
<proteinExistence type="predicted"/>
<dbReference type="InterPro" id="IPR029055">
    <property type="entry name" value="Ntn_hydrolases_N"/>
</dbReference>
<dbReference type="PRINTS" id="PR01210">
    <property type="entry name" value="GGTRANSPTASE"/>
</dbReference>
<accession>A0AAE8MQ17</accession>
<dbReference type="SUPFAM" id="SSF56235">
    <property type="entry name" value="N-terminal nucleophile aminohydrolases (Ntn hydrolases)"/>
    <property type="match status" value="1"/>
</dbReference>
<name>A0AAE8MQ17_9PEZI</name>
<sequence>MSNTNVLEPPREAGEELKPEGVAFGFPSRRSVVHSTSGVVACSQPLAGKCGIKILEKGGNAVDAAVAVAAGLNMTEPCSTGIGGDMFLLYYNAKTKTVSALNGSGRSGAANELSAIRRELGVGEGETGRKIPMSSVHSVTVPGAAAGWADSVERFGSGKVSLAEVLAPAIELGERGFPVSEVAAHFWGRSETAIRKASPNFAEMLKKDPNAKDGVRAPAAGEIFKNPTLAQTFRTLGEEGKKGFYADRVGEEIVKAVRDLGGYLTLEDLAHHLETGSEPVDPIGLKFTAQGAAGDDGNGGGLQVWEHPPNGQGIVALMALGIIQELEKSGAIPRWGPEDFNTAPYLHAIIESLRLAFSDANWYVADPNVSKVPTQGLISPAYLAERAKLFDAERAPPVTRGQPPSASASPALNSSDTVYFCVTDAEGNAASFINSNYGGFGTCIVPRGCGFTLQNRGANFSLDEGHPNALAPRKRPYHTIIPGMVTNAADDSLHSVFGVMGGFMQPQGHVQVLLAQVVGGLDPQQALDAPRVCVASEDGPGGEVRWVVKVEDEMSEKVVEGLRRLGHDVEVVSGWGRHFFGRGQIIKRSVDPVEGTRVWSAGSDGRADGVALPL</sequence>
<dbReference type="EMBL" id="ONZQ02000001">
    <property type="protein sequence ID" value="SPN97357.1"/>
    <property type="molecule type" value="Genomic_DNA"/>
</dbReference>
<dbReference type="InterPro" id="IPR043138">
    <property type="entry name" value="GGT_lsub"/>
</dbReference>
<dbReference type="Proteomes" id="UP001187682">
    <property type="component" value="Unassembled WGS sequence"/>
</dbReference>
<comment type="caution">
    <text evidence="1">The sequence shown here is derived from an EMBL/GenBank/DDBJ whole genome shotgun (WGS) entry which is preliminary data.</text>
</comment>
<reference evidence="1" key="1">
    <citation type="submission" date="2018-03" db="EMBL/GenBank/DDBJ databases">
        <authorList>
            <person name="Guldener U."/>
        </authorList>
    </citation>
    <scope>NUCLEOTIDE SEQUENCE</scope>
</reference>
<dbReference type="Pfam" id="PF01019">
    <property type="entry name" value="G_glu_transpept"/>
    <property type="match status" value="1"/>
</dbReference>
<keyword evidence="2" id="KW-1185">Reference proteome</keyword>
<dbReference type="PANTHER" id="PTHR43881">
    <property type="entry name" value="GAMMA-GLUTAMYLTRANSPEPTIDASE (AFU_ORTHOLOGUE AFUA_4G13580)"/>
    <property type="match status" value="1"/>
</dbReference>
<evidence type="ECO:0000313" key="2">
    <source>
        <dbReference type="Proteomes" id="UP001187682"/>
    </source>
</evidence>
<dbReference type="Gene3D" id="1.10.246.130">
    <property type="match status" value="1"/>
</dbReference>